<dbReference type="SFLD" id="SFLDG01144">
    <property type="entry name" value="C2.B.4:_PGP_Like"/>
    <property type="match status" value="1"/>
</dbReference>
<dbReference type="NCBIfam" id="TIGR00099">
    <property type="entry name" value="Cof-subfamily"/>
    <property type="match status" value="1"/>
</dbReference>
<gene>
    <name evidence="1" type="ORF">FC64_GL000852</name>
</gene>
<dbReference type="Pfam" id="PF08282">
    <property type="entry name" value="Hydrolase_3"/>
    <property type="match status" value="1"/>
</dbReference>
<name>A0A0R1ZNW5_9LACO</name>
<dbReference type="NCBIfam" id="TIGR01484">
    <property type="entry name" value="HAD-SF-IIB"/>
    <property type="match status" value="1"/>
</dbReference>
<dbReference type="PANTHER" id="PTHR10000">
    <property type="entry name" value="PHOSPHOSERINE PHOSPHATASE"/>
    <property type="match status" value="1"/>
</dbReference>
<dbReference type="SUPFAM" id="SSF56784">
    <property type="entry name" value="HAD-like"/>
    <property type="match status" value="1"/>
</dbReference>
<dbReference type="PATRIC" id="fig|1423820.4.peg.873"/>
<evidence type="ECO:0000313" key="2">
    <source>
        <dbReference type="Proteomes" id="UP000051291"/>
    </source>
</evidence>
<dbReference type="Gene3D" id="3.30.1240.10">
    <property type="match status" value="1"/>
</dbReference>
<proteinExistence type="predicted"/>
<accession>A0A0R1ZNW5</accession>
<dbReference type="SFLD" id="SFLDS00003">
    <property type="entry name" value="Haloacid_Dehalogenase"/>
    <property type="match status" value="1"/>
</dbReference>
<dbReference type="GO" id="GO:0016791">
    <property type="term" value="F:phosphatase activity"/>
    <property type="evidence" value="ECO:0007669"/>
    <property type="project" value="TreeGrafter"/>
</dbReference>
<dbReference type="GO" id="GO:0005829">
    <property type="term" value="C:cytosol"/>
    <property type="evidence" value="ECO:0007669"/>
    <property type="project" value="TreeGrafter"/>
</dbReference>
<sequence>MNFKMIATDIDGTLVTDDKRIMPRTVTALKEARKRGIYIVLCSGRPVSGIQDYLAELGLTGNADYAITFNGAQAMNIGKRKVVFENGLTDLECIDFIKMAVNLGIKNQVVTLNSEIYVTDQDISKYSVEDAFYTHMPLKYRQLKNLPTGMDAAKFMWVDQAEKITAQLDQIPEELYQKYAIVRSAPWFLEFNNLNATKGHAVLELAAHLDIEPDEIMVAGDENNDLSMLEQIPFSVAMGNGNQHVKEVASVITEDNNHDGLGLAVEKYVLNQ</sequence>
<dbReference type="Proteomes" id="UP000051291">
    <property type="component" value="Unassembled WGS sequence"/>
</dbReference>
<dbReference type="Gene3D" id="3.40.50.1000">
    <property type="entry name" value="HAD superfamily/HAD-like"/>
    <property type="match status" value="1"/>
</dbReference>
<dbReference type="SFLD" id="SFLDG01140">
    <property type="entry name" value="C2.B:_Phosphomannomutase_and_P"/>
    <property type="match status" value="1"/>
</dbReference>
<dbReference type="AlphaFoldDB" id="A0A0R1ZNW5"/>
<dbReference type="InterPro" id="IPR036412">
    <property type="entry name" value="HAD-like_sf"/>
</dbReference>
<dbReference type="RefSeq" id="WP_057906186.1">
    <property type="nucleotide sequence ID" value="NZ_AYYZ01000006.1"/>
</dbReference>
<keyword evidence="2" id="KW-1185">Reference proteome</keyword>
<dbReference type="CDD" id="cd07516">
    <property type="entry name" value="HAD_Pase"/>
    <property type="match status" value="1"/>
</dbReference>
<reference evidence="1 2" key="1">
    <citation type="journal article" date="2015" name="Genome Announc.">
        <title>Expanding the biotechnology potential of lactobacilli through comparative genomics of 213 strains and associated genera.</title>
        <authorList>
            <person name="Sun Z."/>
            <person name="Harris H.M."/>
            <person name="McCann A."/>
            <person name="Guo C."/>
            <person name="Argimon S."/>
            <person name="Zhang W."/>
            <person name="Yang X."/>
            <person name="Jeffery I.B."/>
            <person name="Cooney J.C."/>
            <person name="Kagawa T.F."/>
            <person name="Liu W."/>
            <person name="Song Y."/>
            <person name="Salvetti E."/>
            <person name="Wrobel A."/>
            <person name="Rasinkangas P."/>
            <person name="Parkhill J."/>
            <person name="Rea M.C."/>
            <person name="O'Sullivan O."/>
            <person name="Ritari J."/>
            <person name="Douillard F.P."/>
            <person name="Paul Ross R."/>
            <person name="Yang R."/>
            <person name="Briner A.E."/>
            <person name="Felis G.E."/>
            <person name="de Vos W.M."/>
            <person name="Barrangou R."/>
            <person name="Klaenhammer T.R."/>
            <person name="Caufield P.W."/>
            <person name="Cui Y."/>
            <person name="Zhang H."/>
            <person name="O'Toole P.W."/>
        </authorList>
    </citation>
    <scope>NUCLEOTIDE SEQUENCE [LARGE SCALE GENOMIC DNA]</scope>
    <source>
        <strain evidence="1 2">DSM 20653</strain>
    </source>
</reference>
<dbReference type="STRING" id="1423820.FC64_GL000852"/>
<dbReference type="InterPro" id="IPR000150">
    <property type="entry name" value="Cof"/>
</dbReference>
<dbReference type="EMBL" id="AYYZ01000006">
    <property type="protein sequence ID" value="KRM53190.1"/>
    <property type="molecule type" value="Genomic_DNA"/>
</dbReference>
<dbReference type="PANTHER" id="PTHR10000:SF8">
    <property type="entry name" value="HAD SUPERFAMILY HYDROLASE-LIKE, TYPE 3"/>
    <property type="match status" value="1"/>
</dbReference>
<evidence type="ECO:0000313" key="1">
    <source>
        <dbReference type="EMBL" id="KRM53190.1"/>
    </source>
</evidence>
<protein>
    <submittedName>
        <fullName evidence="1">HAD superfamily hydrolase</fullName>
    </submittedName>
</protein>
<keyword evidence="1" id="KW-0378">Hydrolase</keyword>
<dbReference type="InterPro" id="IPR006379">
    <property type="entry name" value="HAD-SF_hydro_IIB"/>
</dbReference>
<organism evidence="1 2">
    <name type="scientific">Ligilactobacillus araffinosus DSM 20653</name>
    <dbReference type="NCBI Taxonomy" id="1423820"/>
    <lineage>
        <taxon>Bacteria</taxon>
        <taxon>Bacillati</taxon>
        <taxon>Bacillota</taxon>
        <taxon>Bacilli</taxon>
        <taxon>Lactobacillales</taxon>
        <taxon>Lactobacillaceae</taxon>
        <taxon>Ligilactobacillus</taxon>
    </lineage>
</organism>
<dbReference type="GO" id="GO:0000287">
    <property type="term" value="F:magnesium ion binding"/>
    <property type="evidence" value="ECO:0007669"/>
    <property type="project" value="TreeGrafter"/>
</dbReference>
<comment type="caution">
    <text evidence="1">The sequence shown here is derived from an EMBL/GenBank/DDBJ whole genome shotgun (WGS) entry which is preliminary data.</text>
</comment>
<dbReference type="InterPro" id="IPR023214">
    <property type="entry name" value="HAD_sf"/>
</dbReference>